<dbReference type="PANTHER" id="PTHR40758">
    <property type="entry name" value="CONSERVED PROTEIN"/>
    <property type="match status" value="1"/>
</dbReference>
<dbReference type="InterPro" id="IPR017517">
    <property type="entry name" value="Maleyloyr_isom"/>
</dbReference>
<dbReference type="Pfam" id="PF07398">
    <property type="entry name" value="MDMPI_C"/>
    <property type="match status" value="1"/>
</dbReference>
<dbReference type="AlphaFoldDB" id="A0A849APX1"/>
<dbReference type="SUPFAM" id="SSF109854">
    <property type="entry name" value="DinB/YfiT-like putative metalloenzymes"/>
    <property type="match status" value="1"/>
</dbReference>
<dbReference type="EMBL" id="JABENB010000002">
    <property type="protein sequence ID" value="NNG40350.1"/>
    <property type="molecule type" value="Genomic_DNA"/>
</dbReference>
<dbReference type="GO" id="GO:0005886">
    <property type="term" value="C:plasma membrane"/>
    <property type="evidence" value="ECO:0007669"/>
    <property type="project" value="TreeGrafter"/>
</dbReference>
<dbReference type="NCBIfam" id="TIGR03083">
    <property type="entry name" value="maleylpyruvate isomerase family mycothiol-dependent enzyme"/>
    <property type="match status" value="1"/>
</dbReference>
<organism evidence="3 4">
    <name type="scientific">Flexivirga aerilata</name>
    <dbReference type="NCBI Taxonomy" id="1656889"/>
    <lineage>
        <taxon>Bacteria</taxon>
        <taxon>Bacillati</taxon>
        <taxon>Actinomycetota</taxon>
        <taxon>Actinomycetes</taxon>
        <taxon>Micrococcales</taxon>
        <taxon>Dermacoccaceae</taxon>
        <taxon>Flexivirga</taxon>
    </lineage>
</organism>
<evidence type="ECO:0000259" key="2">
    <source>
        <dbReference type="Pfam" id="PF11716"/>
    </source>
</evidence>
<keyword evidence="4" id="KW-1185">Reference proteome</keyword>
<feature type="domain" description="Mycothiol-dependent maleylpyruvate isomerase metal-binding" evidence="2">
    <location>
        <begin position="15"/>
        <end position="138"/>
    </location>
</feature>
<dbReference type="Proteomes" id="UP000557772">
    <property type="component" value="Unassembled WGS sequence"/>
</dbReference>
<dbReference type="InterPro" id="IPR024344">
    <property type="entry name" value="MDMPI_metal-binding"/>
</dbReference>
<evidence type="ECO:0000313" key="3">
    <source>
        <dbReference type="EMBL" id="NNG40350.1"/>
    </source>
</evidence>
<dbReference type="RefSeq" id="WP_171156533.1">
    <property type="nucleotide sequence ID" value="NZ_JABENB010000002.1"/>
</dbReference>
<reference evidence="3 4" key="1">
    <citation type="submission" date="2020-05" db="EMBL/GenBank/DDBJ databases">
        <title>Flexivirga sp. ID2601S isolated from air conditioner.</title>
        <authorList>
            <person name="Kim D.H."/>
        </authorList>
    </citation>
    <scope>NUCLEOTIDE SEQUENCE [LARGE SCALE GENOMIC DNA]</scope>
    <source>
        <strain evidence="3 4">ID2601S</strain>
    </source>
</reference>
<dbReference type="InterPro" id="IPR034660">
    <property type="entry name" value="DinB/YfiT-like"/>
</dbReference>
<accession>A0A849APX1</accession>
<keyword evidence="3" id="KW-0413">Isomerase</keyword>
<comment type="caution">
    <text evidence="3">The sequence shown here is derived from an EMBL/GenBank/DDBJ whole genome shotgun (WGS) entry which is preliminary data.</text>
</comment>
<dbReference type="GO" id="GO:0016853">
    <property type="term" value="F:isomerase activity"/>
    <property type="evidence" value="ECO:0007669"/>
    <property type="project" value="UniProtKB-KW"/>
</dbReference>
<keyword evidence="3" id="KW-0670">Pyruvate</keyword>
<dbReference type="GO" id="GO:0046872">
    <property type="term" value="F:metal ion binding"/>
    <property type="evidence" value="ECO:0007669"/>
    <property type="project" value="InterPro"/>
</dbReference>
<protein>
    <submittedName>
        <fullName evidence="3">Maleylpyruvate isomerase family mycothiol-dependent enzyme</fullName>
    </submittedName>
</protein>
<dbReference type="PANTHER" id="PTHR40758:SF1">
    <property type="entry name" value="CONSERVED PROTEIN"/>
    <property type="match status" value="1"/>
</dbReference>
<sequence>MPASLALDDYLDGLATAAARLREDTAELPEESMVPTCPQWSALQLIAHTGMVHRWATAVIRGDEAAKAPSYSAGLEEEGMQQTDPGGWLLAGSDALERALRDAPADLDVFFFLNDAPESRLAWARRQCHETTVHAFDALAARLGQVPSAADAELDPRIAADGIDELLRGFATRRKESMLTSRPISVAVQPDDVEQSWTLRLSPDGTTCDLGLPDRADSTWTGTAAELYLGLWNRGRQIGQDGLDVIGFWRDNMRVEWS</sequence>
<dbReference type="InterPro" id="IPR010872">
    <property type="entry name" value="MDMPI_C-term_domain"/>
</dbReference>
<evidence type="ECO:0000313" key="4">
    <source>
        <dbReference type="Proteomes" id="UP000557772"/>
    </source>
</evidence>
<dbReference type="Pfam" id="PF11716">
    <property type="entry name" value="MDMPI_N"/>
    <property type="match status" value="1"/>
</dbReference>
<feature type="domain" description="MDMPI C-terminal" evidence="1">
    <location>
        <begin position="158"/>
        <end position="236"/>
    </location>
</feature>
<gene>
    <name evidence="3" type="ORF">HJ588_13855</name>
</gene>
<proteinExistence type="predicted"/>
<name>A0A849APX1_9MICO</name>
<evidence type="ECO:0000259" key="1">
    <source>
        <dbReference type="Pfam" id="PF07398"/>
    </source>
</evidence>